<evidence type="ECO:0000256" key="4">
    <source>
        <dbReference type="SAM" id="MobiDB-lite"/>
    </source>
</evidence>
<dbReference type="SUPFAM" id="SSF52540">
    <property type="entry name" value="P-loop containing nucleoside triphosphate hydrolases"/>
    <property type="match status" value="1"/>
</dbReference>
<accession>I0IG86</accession>
<feature type="binding site" evidence="3">
    <location>
        <begin position="801"/>
        <end position="808"/>
    </location>
    <ligand>
        <name>ATP</name>
        <dbReference type="ChEBI" id="CHEBI:30616"/>
    </ligand>
</feature>
<evidence type="ECO:0000259" key="5">
    <source>
        <dbReference type="PROSITE" id="PS50901"/>
    </source>
</evidence>
<proteinExistence type="predicted"/>
<evidence type="ECO:0000256" key="1">
    <source>
        <dbReference type="ARBA" id="ARBA00022741"/>
    </source>
</evidence>
<feature type="compositionally biased region" description="Acidic residues" evidence="4">
    <location>
        <begin position="185"/>
        <end position="199"/>
    </location>
</feature>
<dbReference type="Gene3D" id="3.40.50.300">
    <property type="entry name" value="P-loop containing nucleotide triphosphate hydrolases"/>
    <property type="match status" value="3"/>
</dbReference>
<feature type="region of interest" description="Disordered" evidence="4">
    <location>
        <begin position="178"/>
        <end position="200"/>
    </location>
</feature>
<dbReference type="KEGG" id="phm:PSMK_21150"/>
<keyword evidence="2 3" id="KW-0067">ATP-binding</keyword>
<feature type="domain" description="FtsK" evidence="5">
    <location>
        <begin position="779"/>
        <end position="982"/>
    </location>
</feature>
<reference evidence="6 7" key="1">
    <citation type="submission" date="2012-02" db="EMBL/GenBank/DDBJ databases">
        <title>Complete genome sequence of Phycisphaera mikurensis NBRC 102666.</title>
        <authorList>
            <person name="Ankai A."/>
            <person name="Hosoyama A."/>
            <person name="Terui Y."/>
            <person name="Sekine M."/>
            <person name="Fukai R."/>
            <person name="Kato Y."/>
            <person name="Nakamura S."/>
            <person name="Yamada-Narita S."/>
            <person name="Kawakoshi A."/>
            <person name="Fukunaga Y."/>
            <person name="Yamazaki S."/>
            <person name="Fujita N."/>
        </authorList>
    </citation>
    <scope>NUCLEOTIDE SEQUENCE [LARGE SCALE GENOMIC DNA]</scope>
    <source>
        <strain evidence="7">NBRC 102666 / KCTC 22515 / FYK2301M01</strain>
    </source>
</reference>
<dbReference type="PROSITE" id="PS50901">
    <property type="entry name" value="FTSK"/>
    <property type="match status" value="1"/>
</dbReference>
<dbReference type="PANTHER" id="PTHR22683:SF41">
    <property type="entry name" value="DNA TRANSLOCASE FTSK"/>
    <property type="match status" value="1"/>
</dbReference>
<dbReference type="GO" id="GO:0005524">
    <property type="term" value="F:ATP binding"/>
    <property type="evidence" value="ECO:0007669"/>
    <property type="project" value="UniProtKB-UniRule"/>
</dbReference>
<name>I0IG86_PHYMF</name>
<dbReference type="GO" id="GO:0003677">
    <property type="term" value="F:DNA binding"/>
    <property type="evidence" value="ECO:0007669"/>
    <property type="project" value="InterPro"/>
</dbReference>
<feature type="compositionally biased region" description="Low complexity" evidence="4">
    <location>
        <begin position="67"/>
        <end position="83"/>
    </location>
</feature>
<protein>
    <recommendedName>
        <fullName evidence="5">FtsK domain-containing protein</fullName>
    </recommendedName>
</protein>
<evidence type="ECO:0000313" key="6">
    <source>
        <dbReference type="EMBL" id="BAM04274.1"/>
    </source>
</evidence>
<dbReference type="InterPro" id="IPR027417">
    <property type="entry name" value="P-loop_NTPase"/>
</dbReference>
<dbReference type="InterPro" id="IPR002543">
    <property type="entry name" value="FtsK_dom"/>
</dbReference>
<keyword evidence="1 3" id="KW-0547">Nucleotide-binding</keyword>
<dbReference type="Pfam" id="PF01580">
    <property type="entry name" value="FtsK_SpoIIIE"/>
    <property type="match status" value="1"/>
</dbReference>
<feature type="compositionally biased region" description="Basic and acidic residues" evidence="4">
    <location>
        <begin position="415"/>
        <end position="440"/>
    </location>
</feature>
<dbReference type="EMBL" id="AP012338">
    <property type="protein sequence ID" value="BAM04274.1"/>
    <property type="molecule type" value="Genomic_DNA"/>
</dbReference>
<evidence type="ECO:0000256" key="3">
    <source>
        <dbReference type="PROSITE-ProRule" id="PRU00289"/>
    </source>
</evidence>
<gene>
    <name evidence="6" type="ordered locus">PSMK_21150</name>
</gene>
<feature type="region of interest" description="Disordered" evidence="4">
    <location>
        <begin position="44"/>
        <end position="89"/>
    </location>
</feature>
<evidence type="ECO:0000313" key="7">
    <source>
        <dbReference type="Proteomes" id="UP000007881"/>
    </source>
</evidence>
<keyword evidence="7" id="KW-1185">Reference proteome</keyword>
<sequence>MTDDVNSPSRPLRSAGALLAELKEVVAAAARAWAEAEADGQRETAAVAARHRETSQRAQRRAKRARAAAAGHAETAAAAAEAAATEDEAGLRARAARARRRLQEQTDRRVSVLERELEHERWVAGSVYEGTSTDLKRQKAAAERAAAERQARRVAEKAATEQELKRLRFASVGRLAGSGGHEAEASADEDADTNTDADAADPWSATDAALARAEATRIRLQKLVLPELFVGPGPWLAAAGLAAVGAVGGAIATAERGDRLPGFLSGFAAAQGLSADLAAQALGAVLGGLLALMAAVAAGWPLRRAARRRVEVLAGEAAAARSASAAALSAGGRAVLERLKRKAREARAARDAAFAETQEKHGPQIERLKAANLERLGRLADAVRVRKQGVGSSAGRRQANAAAAAEAAAAGLAAREQKRQRVTDARRDRDAARAAGSADRRRIAVREDAVRGLHAVTAELDRLRDAADAACPPWEDGAWSGWSPPAACAGPVRLGTHEVDRAELLGGIDWPAGLPPLPERLAVPAVLGPVGSGEPRSLRVAAPAAERERAVGILRAAVLRWLTTQPPGRVRLTLLDPVGLGESFAALMHLADADPRLVGGRIWSEPRDLDAQLAELTEHVAVVIQDRLRNEHDDVEAFNAHAGPLAEPYRLLVVADYPHGFSPEAAARLENLAASGPRCGVFLALSRDTDEPLPAGCEGLPPSAVRDLELAQTPAYDGRAVEPEPAPSAARATSLVRAVGEAAKRADRVAVGFAEVAPAESERWTADATDRIEVPMGRSGAARLERFRLGEGVAQHALIAGKTGSGKSSLLHVLATNLCLCYPPEEVELYLIDFKKGVEFKPYGLHRLPHARAVAVESDRAFGLAILRKLDEQMDERGRLFRDAGVAGLAGYRAKSSESGGARMPRTLLIVDEFQELFAREDRIAQDAAALLDRLVRQGRAFGMHAVLGSQSLSGAAQLARGTLGQMAVRIALACNEADSQLILGDDNPAAGTLVRPGEAIHNDRGGEVEANRRFQVAWLPEGEQAEVLAGIRELAESRAGGKPAPGPVVFEGGAAADLGDNAELRRLREASPPDAGPAEPVFWVGEPIALSGPVAVRLERVRNGHIAAAGGGEGDRRDLLLNAAACLAPQFPPSAPADGLPPLWAVLGGGVDGLDERVRAAGPSGTRAVGGARAADALAAFHAELLRREAEGDAEEAAAVLALFGVERIRGLEPEEEAFALPSFDDEPGEAEAAEAVAPGAALADLVERGAACGLHLLLLADGADALESAVGRAGLRAFNTRVLFQMSSNDSAALTDATDAAGLGPLRGLVFREDRGTAVPFRPYRASATPLPASV</sequence>
<dbReference type="PANTHER" id="PTHR22683">
    <property type="entry name" value="SPORULATION PROTEIN RELATED"/>
    <property type="match status" value="1"/>
</dbReference>
<dbReference type="InterPro" id="IPR050206">
    <property type="entry name" value="FtsK/SpoIIIE/SftA"/>
</dbReference>
<dbReference type="STRING" id="1142394.PSMK_21150"/>
<evidence type="ECO:0000256" key="2">
    <source>
        <dbReference type="ARBA" id="ARBA00022840"/>
    </source>
</evidence>
<dbReference type="HOGENOM" id="CLU_005880_0_0_0"/>
<organism evidence="6 7">
    <name type="scientific">Phycisphaera mikurensis (strain NBRC 102666 / KCTC 22515 / FYK2301M01)</name>
    <dbReference type="NCBI Taxonomy" id="1142394"/>
    <lineage>
        <taxon>Bacteria</taxon>
        <taxon>Pseudomonadati</taxon>
        <taxon>Planctomycetota</taxon>
        <taxon>Phycisphaerae</taxon>
        <taxon>Phycisphaerales</taxon>
        <taxon>Phycisphaeraceae</taxon>
        <taxon>Phycisphaera</taxon>
    </lineage>
</organism>
<feature type="region of interest" description="Disordered" evidence="4">
    <location>
        <begin position="412"/>
        <end position="440"/>
    </location>
</feature>
<dbReference type="Proteomes" id="UP000007881">
    <property type="component" value="Chromosome"/>
</dbReference>
<dbReference type="eggNOG" id="COG1674">
    <property type="taxonomic scope" value="Bacteria"/>
</dbReference>